<dbReference type="PANTHER" id="PTHR24198">
    <property type="entry name" value="ANKYRIN REPEAT AND PROTEIN KINASE DOMAIN-CONTAINING PROTEIN"/>
    <property type="match status" value="1"/>
</dbReference>
<protein>
    <submittedName>
        <fullName evidence="4">Uncharacterized protein</fullName>
    </submittedName>
</protein>
<dbReference type="Pfam" id="PF12796">
    <property type="entry name" value="Ank_2"/>
    <property type="match status" value="3"/>
</dbReference>
<feature type="region of interest" description="Disordered" evidence="3">
    <location>
        <begin position="421"/>
        <end position="462"/>
    </location>
</feature>
<gene>
    <name evidence="4" type="ordered locus">Bcep1808_2127</name>
</gene>
<dbReference type="eggNOG" id="COG0666">
    <property type="taxonomic scope" value="Bacteria"/>
</dbReference>
<evidence type="ECO:0000313" key="5">
    <source>
        <dbReference type="Proteomes" id="UP000002287"/>
    </source>
</evidence>
<dbReference type="HOGENOM" id="CLU_591451_0_0_4"/>
<dbReference type="Gene3D" id="1.25.40.20">
    <property type="entry name" value="Ankyrin repeat-containing domain"/>
    <property type="match status" value="3"/>
</dbReference>
<evidence type="ECO:0000313" key="4">
    <source>
        <dbReference type="EMBL" id="ABO55129.1"/>
    </source>
</evidence>
<dbReference type="InterPro" id="IPR002110">
    <property type="entry name" value="Ankyrin_rpt"/>
</dbReference>
<dbReference type="Proteomes" id="UP000002287">
    <property type="component" value="Chromosome 1"/>
</dbReference>
<dbReference type="KEGG" id="bvi:Bcep1808_2127"/>
<dbReference type="PANTHER" id="PTHR24198:SF165">
    <property type="entry name" value="ANKYRIN REPEAT-CONTAINING PROTEIN-RELATED"/>
    <property type="match status" value="1"/>
</dbReference>
<evidence type="ECO:0000256" key="1">
    <source>
        <dbReference type="ARBA" id="ARBA00022737"/>
    </source>
</evidence>
<keyword evidence="1" id="KW-0677">Repeat</keyword>
<dbReference type="SUPFAM" id="SSF48403">
    <property type="entry name" value="Ankyrin repeat"/>
    <property type="match status" value="2"/>
</dbReference>
<feature type="compositionally biased region" description="Basic and acidic residues" evidence="3">
    <location>
        <begin position="435"/>
        <end position="453"/>
    </location>
</feature>
<evidence type="ECO:0000256" key="3">
    <source>
        <dbReference type="SAM" id="MobiDB-lite"/>
    </source>
</evidence>
<sequence length="462" mass="49214">MRQSLDLSGLPNAFEIHTSPNALADAARALHKACESGNVDEVDRMMSLDEKTARKLAQHPVADMTALQAAAEAGQARCVEALLPHSNPNSATNSGETALMLAAQQGHLDCVLALLPVSDPNARCREERTALMKAVFVGNAPCVEALLPRSDTSRPDAWGKTLLMHAAASGDSETLRLMLPFGDPHARDRDGSTALMLAATGEEAGSAECIRILLPLSDVKAADSVNHDTALMTSAQIGNVESVLALLPHSDPNAINADGRSALAFAAAEGNEACVRALVPLTCRHECDMALIDAAQYKQPGCVRELIPHADPKAVRPNGTTALMWAINQPNPFQAAARDECIALLAPISDVNHQTPEGDTALKEALAQGPRITDLVARFADSDGRRLALDKFSADKLPQTYAAHEREVLSQLLHPGGFSAHRAADATAAQSEPDEQPHEQARVARAEDFDASRRSPRRGMRL</sequence>
<evidence type="ECO:0000256" key="2">
    <source>
        <dbReference type="ARBA" id="ARBA00023043"/>
    </source>
</evidence>
<dbReference type="SMART" id="SM00248">
    <property type="entry name" value="ANK"/>
    <property type="match status" value="9"/>
</dbReference>
<dbReference type="InterPro" id="IPR036770">
    <property type="entry name" value="Ankyrin_rpt-contain_sf"/>
</dbReference>
<accession>A4JFS6</accession>
<keyword evidence="2" id="KW-0040">ANK repeat</keyword>
<dbReference type="AlphaFoldDB" id="A4JFS6"/>
<reference evidence="5" key="1">
    <citation type="submission" date="2007-03" db="EMBL/GenBank/DDBJ databases">
        <title>Complete sequence of chromosome 1 of Burkholderia vietnamiensis G4.</title>
        <authorList>
            <consortium name="US DOE Joint Genome Institute"/>
            <person name="Copeland A."/>
            <person name="Lucas S."/>
            <person name="Lapidus A."/>
            <person name="Barry K."/>
            <person name="Detter J.C."/>
            <person name="Glavina del Rio T."/>
            <person name="Hammon N."/>
            <person name="Israni S."/>
            <person name="Dalin E."/>
            <person name="Tice H."/>
            <person name="Pitluck S."/>
            <person name="Chain P."/>
            <person name="Malfatti S."/>
            <person name="Shin M."/>
            <person name="Vergez L."/>
            <person name="Schmutz J."/>
            <person name="Larimer F."/>
            <person name="Land M."/>
            <person name="Hauser L."/>
            <person name="Kyrpides N."/>
            <person name="Tiedje J."/>
            <person name="Richardson P."/>
        </authorList>
    </citation>
    <scope>NUCLEOTIDE SEQUENCE [LARGE SCALE GENOMIC DNA]</scope>
    <source>
        <strain evidence="5">G4 / LMG 22486</strain>
    </source>
</reference>
<proteinExistence type="predicted"/>
<organism evidence="4 5">
    <name type="scientific">Burkholderia vietnamiensis (strain G4 / LMG 22486)</name>
    <name type="common">Burkholderia cepacia (strain R1808)</name>
    <dbReference type="NCBI Taxonomy" id="269482"/>
    <lineage>
        <taxon>Bacteria</taxon>
        <taxon>Pseudomonadati</taxon>
        <taxon>Pseudomonadota</taxon>
        <taxon>Betaproteobacteria</taxon>
        <taxon>Burkholderiales</taxon>
        <taxon>Burkholderiaceae</taxon>
        <taxon>Burkholderia</taxon>
        <taxon>Burkholderia cepacia complex</taxon>
    </lineage>
</organism>
<name>A4JFS6_BURVG</name>
<dbReference type="EMBL" id="CP000614">
    <property type="protein sequence ID" value="ABO55129.1"/>
    <property type="molecule type" value="Genomic_DNA"/>
</dbReference>